<feature type="region of interest" description="Disordered" evidence="1">
    <location>
        <begin position="92"/>
        <end position="118"/>
    </location>
</feature>
<dbReference type="AlphaFoldDB" id="A0A183U467"/>
<evidence type="ECO:0000313" key="4">
    <source>
        <dbReference type="WBParaSite" id="TCNE_0000328701-mRNA-1"/>
    </source>
</evidence>
<dbReference type="WBParaSite" id="TCNE_0000328701-mRNA-1">
    <property type="protein sequence ID" value="TCNE_0000328701-mRNA-1"/>
    <property type="gene ID" value="TCNE_0000328701"/>
</dbReference>
<dbReference type="EMBL" id="UYWY01004050">
    <property type="protein sequence ID" value="VDM29004.1"/>
    <property type="molecule type" value="Genomic_DNA"/>
</dbReference>
<reference evidence="2 3" key="2">
    <citation type="submission" date="2018-11" db="EMBL/GenBank/DDBJ databases">
        <authorList>
            <consortium name="Pathogen Informatics"/>
        </authorList>
    </citation>
    <scope>NUCLEOTIDE SEQUENCE [LARGE SCALE GENOMIC DNA]</scope>
</reference>
<evidence type="ECO:0000313" key="3">
    <source>
        <dbReference type="Proteomes" id="UP000050794"/>
    </source>
</evidence>
<dbReference type="Proteomes" id="UP000050794">
    <property type="component" value="Unassembled WGS sequence"/>
</dbReference>
<protein>
    <submittedName>
        <fullName evidence="2 4">Uncharacterized protein</fullName>
    </submittedName>
</protein>
<evidence type="ECO:0000256" key="1">
    <source>
        <dbReference type="SAM" id="MobiDB-lite"/>
    </source>
</evidence>
<reference evidence="4" key="1">
    <citation type="submission" date="2016-06" db="UniProtKB">
        <authorList>
            <consortium name="WormBaseParasite"/>
        </authorList>
    </citation>
    <scope>IDENTIFICATION</scope>
</reference>
<gene>
    <name evidence="2" type="ORF">TCNE_LOCUS3287</name>
</gene>
<sequence>MVVVEEWVHALTIPEDIHMIDVVTLVEISSAVVFMDSDRLDEGNDGESVSVKGRYIPPHLRRPEGSLPSSRLNVDRGRSDGFPRCRAGIRRSYTGRGSDSGFLGASNQQHPSAPYRGRFSYDRRTMHDEQQWGSQHQGGYRRQESDIPELVFFCFFFDDSRLHGI</sequence>
<name>A0A183U467_TOXCA</name>
<keyword evidence="3" id="KW-1185">Reference proteome</keyword>
<proteinExistence type="predicted"/>
<organism evidence="3 4">
    <name type="scientific">Toxocara canis</name>
    <name type="common">Canine roundworm</name>
    <dbReference type="NCBI Taxonomy" id="6265"/>
    <lineage>
        <taxon>Eukaryota</taxon>
        <taxon>Metazoa</taxon>
        <taxon>Ecdysozoa</taxon>
        <taxon>Nematoda</taxon>
        <taxon>Chromadorea</taxon>
        <taxon>Rhabditida</taxon>
        <taxon>Spirurina</taxon>
        <taxon>Ascaridomorpha</taxon>
        <taxon>Ascaridoidea</taxon>
        <taxon>Toxocaridae</taxon>
        <taxon>Toxocara</taxon>
    </lineage>
</organism>
<accession>A0A183U467</accession>
<evidence type="ECO:0000313" key="2">
    <source>
        <dbReference type="EMBL" id="VDM29004.1"/>
    </source>
</evidence>